<evidence type="ECO:0000313" key="3">
    <source>
        <dbReference type="Proteomes" id="UP000008065"/>
    </source>
</evidence>
<dbReference type="Proteomes" id="UP000008065">
    <property type="component" value="Unassembled WGS sequence"/>
</dbReference>
<protein>
    <submittedName>
        <fullName evidence="2">Uncharacterized protein</fullName>
    </submittedName>
</protein>
<proteinExistence type="predicted"/>
<evidence type="ECO:0000313" key="2">
    <source>
        <dbReference type="EMBL" id="EGO59577.1"/>
    </source>
</evidence>
<evidence type="ECO:0000256" key="1">
    <source>
        <dbReference type="SAM" id="MobiDB-lite"/>
    </source>
</evidence>
<feature type="compositionally biased region" description="Basic and acidic residues" evidence="1">
    <location>
        <begin position="62"/>
        <end position="71"/>
    </location>
</feature>
<feature type="compositionally biased region" description="Polar residues" evidence="1">
    <location>
        <begin position="92"/>
        <end position="101"/>
    </location>
</feature>
<organism evidence="2 3">
    <name type="scientific">Neurospora tetrasperma (strain FGSC 2508 / ATCC MYA-4615 / P0657)</name>
    <dbReference type="NCBI Taxonomy" id="510951"/>
    <lineage>
        <taxon>Eukaryota</taxon>
        <taxon>Fungi</taxon>
        <taxon>Dikarya</taxon>
        <taxon>Ascomycota</taxon>
        <taxon>Pezizomycotina</taxon>
        <taxon>Sordariomycetes</taxon>
        <taxon>Sordariomycetidae</taxon>
        <taxon>Sordariales</taxon>
        <taxon>Sordariaceae</taxon>
        <taxon>Neurospora</taxon>
    </lineage>
</organism>
<keyword evidence="3" id="KW-1185">Reference proteome</keyword>
<feature type="region of interest" description="Disordered" evidence="1">
    <location>
        <begin position="52"/>
        <end position="71"/>
    </location>
</feature>
<dbReference type="RefSeq" id="XP_009849797.1">
    <property type="nucleotide sequence ID" value="XM_009851495.1"/>
</dbReference>
<gene>
    <name evidence="2" type="ORF">NEUTE1DRAFT_109078</name>
</gene>
<dbReference type="VEuPathDB" id="FungiDB:NEUTE1DRAFT_109078"/>
<dbReference type="HOGENOM" id="CLU_1001484_0_0_1"/>
<dbReference type="GeneID" id="20822429"/>
<accession>F8MHB4</accession>
<feature type="region of interest" description="Disordered" evidence="1">
    <location>
        <begin position="92"/>
        <end position="122"/>
    </location>
</feature>
<reference evidence="3" key="1">
    <citation type="journal article" date="2011" name="Genetics">
        <title>Massive changes in genome architecture accompany the transition to self-fertility in the filamentous fungus Neurospora tetrasperma.</title>
        <authorList>
            <person name="Ellison C.E."/>
            <person name="Stajich J.E."/>
            <person name="Jacobson D.J."/>
            <person name="Natvig D.O."/>
            <person name="Lapidus A."/>
            <person name="Foster B."/>
            <person name="Aerts A."/>
            <person name="Riley R."/>
            <person name="Lindquist E.A."/>
            <person name="Grigoriev I.V."/>
            <person name="Taylor J.W."/>
        </authorList>
    </citation>
    <scope>NUCLEOTIDE SEQUENCE [LARGE SCALE GENOMIC DNA]</scope>
    <source>
        <strain evidence="3">FGSC 2508 / P0657</strain>
    </source>
</reference>
<dbReference type="AlphaFoldDB" id="F8MHB4"/>
<sequence>MVAAPAMFLEKHIRNPSISSHKRDPQKYLSARPLAELHRPLCTKAFFTGLTPQGENNRPKHNPHEQACHLSDKSIPPLNLRTHYLLDRKQFSGNISGQSPSRPLLERPRQYSRTSPMPGPCPQTESRVFPPFFASVPAPLSESESDFALHDPTPTSIPDLTSFPSYIGQDAIGCPISSHSVRATSTSLRPCHGFIMTVHLKQANHQNTYHPLAPSTKAITGRWKTLATTPPRGCYYLYESKSMTPLYRQAGYSQIAAAATSSSSNSIDSSNPSQVAWP</sequence>
<dbReference type="KEGG" id="nte:NEUTE1DRAFT109078"/>
<name>F8MHB4_NEUT8</name>
<dbReference type="EMBL" id="GL891303">
    <property type="protein sequence ID" value="EGO59577.1"/>
    <property type="molecule type" value="Genomic_DNA"/>
</dbReference>